<dbReference type="Pfam" id="PF01019">
    <property type="entry name" value="G_glu_transpept"/>
    <property type="match status" value="1"/>
</dbReference>
<evidence type="ECO:0000313" key="4">
    <source>
        <dbReference type="EMBL" id="VDP17182.1"/>
    </source>
</evidence>
<keyword evidence="3" id="KW-0732">Signal</keyword>
<feature type="binding site" evidence="2">
    <location>
        <position position="118"/>
    </location>
    <ligand>
        <name>L-glutamate</name>
        <dbReference type="ChEBI" id="CHEBI:29985"/>
    </ligand>
</feature>
<evidence type="ECO:0000313" key="6">
    <source>
        <dbReference type="WBParaSite" id="SBAD_0000875701-mRNA-1"/>
    </source>
</evidence>
<feature type="binding site" evidence="2">
    <location>
        <position position="469"/>
    </location>
    <ligand>
        <name>L-glutamate</name>
        <dbReference type="ChEBI" id="CHEBI:29985"/>
    </ligand>
</feature>
<organism evidence="6">
    <name type="scientific">Soboliphyme baturini</name>
    <dbReference type="NCBI Taxonomy" id="241478"/>
    <lineage>
        <taxon>Eukaryota</taxon>
        <taxon>Metazoa</taxon>
        <taxon>Ecdysozoa</taxon>
        <taxon>Nematoda</taxon>
        <taxon>Enoplea</taxon>
        <taxon>Dorylaimia</taxon>
        <taxon>Dioctophymatida</taxon>
        <taxon>Dioctophymatoidea</taxon>
        <taxon>Soboliphymatidae</taxon>
        <taxon>Soboliphyme</taxon>
    </lineage>
</organism>
<feature type="binding site" evidence="2">
    <location>
        <position position="417"/>
    </location>
    <ligand>
        <name>L-glutamate</name>
        <dbReference type="ChEBI" id="CHEBI:29985"/>
    </ligand>
</feature>
<name>A0A183IXU9_9BILA</name>
<evidence type="ECO:0000256" key="1">
    <source>
        <dbReference type="PIRSR" id="PIRSR600101-1"/>
    </source>
</evidence>
<evidence type="ECO:0000256" key="3">
    <source>
        <dbReference type="SAM" id="SignalP"/>
    </source>
</evidence>
<dbReference type="EMBL" id="UZAM01011601">
    <property type="protein sequence ID" value="VDP17182.1"/>
    <property type="molecule type" value="Genomic_DNA"/>
</dbReference>
<reference evidence="4 5" key="2">
    <citation type="submission" date="2018-11" db="EMBL/GenBank/DDBJ databases">
        <authorList>
            <consortium name="Pathogen Informatics"/>
        </authorList>
    </citation>
    <scope>NUCLEOTIDE SEQUENCE [LARGE SCALE GENOMIC DNA]</scope>
</reference>
<dbReference type="InterPro" id="IPR043137">
    <property type="entry name" value="GGT_ssub_C"/>
</dbReference>
<feature type="active site" description="Nucleophile" evidence="1">
    <location>
        <position position="381"/>
    </location>
</feature>
<sequence length="534" mass="58281">MNTSKRQLGRFPTLLLAITFQLADASCYNIHQPNYESRFACEHSAAGTYSKAAVAADNGVCSDIGADILKRGGNAVDAAIASAFCIGVMDSHSSGIGGGHFTTIYLRKTQQCIAINARETAPAASTPDMFAKDLMSSQYGGKSIGVPGELYGLWLAYRKFGGKVAWRDLVMPTVELCRNGFVVSGALAKALDEVKRYIDSSNSLDVFFNQKTKKIYQAGEILKRPVLGRTLELIANAKDPVQLFYNSGIITAEDFRNYKAKVEATLQMPLGDGLVVCGPYPPSSAVLVMQILNTLQGYEMTPEDLHFNASMVYHIMAEATKFAYSKRAILSDTSFSSTSALIARRIISSKFGRKLRGKITDRSHEPNYYGSFYSRSSSRGTTHISLLDSDGNAVSLTLGSKVRSTKTGIIFNSNMDDFSTPNLTNYFGFLPSPANYIRPGKRPMSSASPLVVYNATDGEVRLVIGSAGGSTIISTVAQVAFMTLQLNQPLELAADRARIHTQVFPAGLQHDPDFSKVRRSFNRLYHSCCKKFFK</sequence>
<keyword evidence="5" id="KW-1185">Reference proteome</keyword>
<dbReference type="SUPFAM" id="SSF56235">
    <property type="entry name" value="N-terminal nucleophile aminohydrolases (Ntn hydrolases)"/>
    <property type="match status" value="1"/>
</dbReference>
<protein>
    <submittedName>
        <fullName evidence="6">Gamma-glutamyltranspeptidase 1</fullName>
    </submittedName>
</protein>
<dbReference type="GO" id="GO:0006751">
    <property type="term" value="P:glutathione catabolic process"/>
    <property type="evidence" value="ECO:0007669"/>
    <property type="project" value="InterPro"/>
</dbReference>
<dbReference type="PANTHER" id="PTHR11686:SF9">
    <property type="entry name" value="RE13973P"/>
    <property type="match status" value="1"/>
</dbReference>
<feature type="chain" id="PRO_5043140303" evidence="3">
    <location>
        <begin position="26"/>
        <end position="534"/>
    </location>
</feature>
<dbReference type="GO" id="GO:0036374">
    <property type="term" value="F:glutathione hydrolase activity"/>
    <property type="evidence" value="ECO:0007669"/>
    <property type="project" value="InterPro"/>
</dbReference>
<dbReference type="AlphaFoldDB" id="A0A183IXU9"/>
<dbReference type="Gene3D" id="1.10.246.130">
    <property type="match status" value="1"/>
</dbReference>
<dbReference type="InterPro" id="IPR029055">
    <property type="entry name" value="Ntn_hydrolases_N"/>
</dbReference>
<reference evidence="6" key="1">
    <citation type="submission" date="2016-06" db="UniProtKB">
        <authorList>
            <consortium name="WormBaseParasite"/>
        </authorList>
    </citation>
    <scope>IDENTIFICATION</scope>
</reference>
<feature type="signal peptide" evidence="3">
    <location>
        <begin position="1"/>
        <end position="25"/>
    </location>
</feature>
<proteinExistence type="predicted"/>
<dbReference type="GO" id="GO:0005886">
    <property type="term" value="C:plasma membrane"/>
    <property type="evidence" value="ECO:0007669"/>
    <property type="project" value="TreeGrafter"/>
</dbReference>
<dbReference type="OrthoDB" id="1081007at2759"/>
<dbReference type="Gene3D" id="3.60.20.40">
    <property type="match status" value="1"/>
</dbReference>
<dbReference type="PANTHER" id="PTHR11686">
    <property type="entry name" value="GAMMA GLUTAMYL TRANSPEPTIDASE"/>
    <property type="match status" value="1"/>
</dbReference>
<dbReference type="InterPro" id="IPR000101">
    <property type="entry name" value="GGT_peptidase"/>
</dbReference>
<dbReference type="InterPro" id="IPR043138">
    <property type="entry name" value="GGT_lsub"/>
</dbReference>
<dbReference type="PRINTS" id="PR01210">
    <property type="entry name" value="GGTRANSPTASE"/>
</dbReference>
<gene>
    <name evidence="4" type="ORF">SBAD_LOCUS8447</name>
</gene>
<dbReference type="Proteomes" id="UP000270296">
    <property type="component" value="Unassembled WGS sequence"/>
</dbReference>
<feature type="binding site" evidence="2">
    <location>
        <begin position="445"/>
        <end position="446"/>
    </location>
    <ligand>
        <name>L-glutamate</name>
        <dbReference type="ChEBI" id="CHEBI:29985"/>
    </ligand>
</feature>
<accession>A0A183IXU9</accession>
<evidence type="ECO:0000256" key="2">
    <source>
        <dbReference type="PIRSR" id="PIRSR600101-2"/>
    </source>
</evidence>
<dbReference type="WBParaSite" id="SBAD_0000875701-mRNA-1">
    <property type="protein sequence ID" value="SBAD_0000875701-mRNA-1"/>
    <property type="gene ID" value="SBAD_0000875701"/>
</dbReference>
<evidence type="ECO:0000313" key="5">
    <source>
        <dbReference type="Proteomes" id="UP000270296"/>
    </source>
</evidence>